<gene>
    <name evidence="1" type="ORF">DPMN_099563</name>
</gene>
<proteinExistence type="predicted"/>
<protein>
    <submittedName>
        <fullName evidence="1">Uncharacterized protein</fullName>
    </submittedName>
</protein>
<comment type="caution">
    <text evidence="1">The sequence shown here is derived from an EMBL/GenBank/DDBJ whole genome shotgun (WGS) entry which is preliminary data.</text>
</comment>
<accession>A0A9D4R6J7</accession>
<dbReference type="AlphaFoldDB" id="A0A9D4R6J7"/>
<evidence type="ECO:0000313" key="2">
    <source>
        <dbReference type="Proteomes" id="UP000828390"/>
    </source>
</evidence>
<keyword evidence="2" id="KW-1185">Reference proteome</keyword>
<organism evidence="1 2">
    <name type="scientific">Dreissena polymorpha</name>
    <name type="common">Zebra mussel</name>
    <name type="synonym">Mytilus polymorpha</name>
    <dbReference type="NCBI Taxonomy" id="45954"/>
    <lineage>
        <taxon>Eukaryota</taxon>
        <taxon>Metazoa</taxon>
        <taxon>Spiralia</taxon>
        <taxon>Lophotrochozoa</taxon>
        <taxon>Mollusca</taxon>
        <taxon>Bivalvia</taxon>
        <taxon>Autobranchia</taxon>
        <taxon>Heteroconchia</taxon>
        <taxon>Euheterodonta</taxon>
        <taxon>Imparidentia</taxon>
        <taxon>Neoheterodontei</taxon>
        <taxon>Myida</taxon>
        <taxon>Dreissenoidea</taxon>
        <taxon>Dreissenidae</taxon>
        <taxon>Dreissena</taxon>
    </lineage>
</organism>
<sequence>MITPDMCEWLSSWALKDELSNGMTDPAQIFNKYIKKIINCVEFTSNELKCVPIHLVYEMFKTMKANDNAKFYAAFVSTNRIIANAVPFLYYLKYLSSTNNSRKKEAIEKIVQYMETLSKHLDSNDHRHFDTTLNMFGHIFECENSVQEAFSYYYTSVKNGTTEQFSLLAFIPPDRKMFVRKHFMKENNTFSSYQVNATYNTRRCFTKYV</sequence>
<reference evidence="1" key="2">
    <citation type="submission" date="2020-11" db="EMBL/GenBank/DDBJ databases">
        <authorList>
            <person name="McCartney M.A."/>
            <person name="Auch B."/>
            <person name="Kono T."/>
            <person name="Mallez S."/>
            <person name="Becker A."/>
            <person name="Gohl D.M."/>
            <person name="Silverstein K.A.T."/>
            <person name="Koren S."/>
            <person name="Bechman K.B."/>
            <person name="Herman A."/>
            <person name="Abrahante J.E."/>
            <person name="Garbe J."/>
        </authorList>
    </citation>
    <scope>NUCLEOTIDE SEQUENCE</scope>
    <source>
        <strain evidence="1">Duluth1</strain>
        <tissue evidence="1">Whole animal</tissue>
    </source>
</reference>
<evidence type="ECO:0000313" key="1">
    <source>
        <dbReference type="EMBL" id="KAH3856966.1"/>
    </source>
</evidence>
<dbReference type="EMBL" id="JAIWYP010000003">
    <property type="protein sequence ID" value="KAH3856966.1"/>
    <property type="molecule type" value="Genomic_DNA"/>
</dbReference>
<reference evidence="1" key="1">
    <citation type="journal article" date="2019" name="bioRxiv">
        <title>The Genome of the Zebra Mussel, Dreissena polymorpha: A Resource for Invasive Species Research.</title>
        <authorList>
            <person name="McCartney M.A."/>
            <person name="Auch B."/>
            <person name="Kono T."/>
            <person name="Mallez S."/>
            <person name="Zhang Y."/>
            <person name="Obille A."/>
            <person name="Becker A."/>
            <person name="Abrahante J.E."/>
            <person name="Garbe J."/>
            <person name="Badalamenti J.P."/>
            <person name="Herman A."/>
            <person name="Mangelson H."/>
            <person name="Liachko I."/>
            <person name="Sullivan S."/>
            <person name="Sone E.D."/>
            <person name="Koren S."/>
            <person name="Silverstein K.A.T."/>
            <person name="Beckman K.B."/>
            <person name="Gohl D.M."/>
        </authorList>
    </citation>
    <scope>NUCLEOTIDE SEQUENCE</scope>
    <source>
        <strain evidence="1">Duluth1</strain>
        <tissue evidence="1">Whole animal</tissue>
    </source>
</reference>
<dbReference type="Proteomes" id="UP000828390">
    <property type="component" value="Unassembled WGS sequence"/>
</dbReference>
<name>A0A9D4R6J7_DREPO</name>